<organism evidence="1 2">
    <name type="scientific">Candidatus Anaerobiospirillum merdipullorum</name>
    <dbReference type="NCBI Taxonomy" id="2838450"/>
    <lineage>
        <taxon>Bacteria</taxon>
        <taxon>Pseudomonadati</taxon>
        <taxon>Pseudomonadota</taxon>
        <taxon>Gammaproteobacteria</taxon>
        <taxon>Aeromonadales</taxon>
        <taxon>Succinivibrionaceae</taxon>
        <taxon>Anaerobiospirillum</taxon>
    </lineage>
</organism>
<reference evidence="1" key="1">
    <citation type="journal article" date="2021" name="PeerJ">
        <title>Extensive microbial diversity within the chicken gut microbiome revealed by metagenomics and culture.</title>
        <authorList>
            <person name="Gilroy R."/>
            <person name="Ravi A."/>
            <person name="Getino M."/>
            <person name="Pursley I."/>
            <person name="Horton D.L."/>
            <person name="Alikhan N.F."/>
            <person name="Baker D."/>
            <person name="Gharbi K."/>
            <person name="Hall N."/>
            <person name="Watson M."/>
            <person name="Adriaenssens E.M."/>
            <person name="Foster-Nyarko E."/>
            <person name="Jarju S."/>
            <person name="Secka A."/>
            <person name="Antonio M."/>
            <person name="Oren A."/>
            <person name="Chaudhuri R.R."/>
            <person name="La Ragione R."/>
            <person name="Hildebrand F."/>
            <person name="Pallen M.J."/>
        </authorList>
    </citation>
    <scope>NUCLEOTIDE SEQUENCE</scope>
    <source>
        <strain evidence="1">687</strain>
    </source>
</reference>
<evidence type="ECO:0000313" key="1">
    <source>
        <dbReference type="EMBL" id="MBU3826792.1"/>
    </source>
</evidence>
<accession>A0A9E2KNW1</accession>
<protein>
    <submittedName>
        <fullName evidence="1">Uncharacterized protein</fullName>
    </submittedName>
</protein>
<name>A0A9E2KNW1_9GAMM</name>
<reference evidence="1" key="2">
    <citation type="submission" date="2021-04" db="EMBL/GenBank/DDBJ databases">
        <authorList>
            <person name="Gilroy R."/>
        </authorList>
    </citation>
    <scope>NUCLEOTIDE SEQUENCE</scope>
    <source>
        <strain evidence="1">687</strain>
    </source>
</reference>
<dbReference type="Proteomes" id="UP000824150">
    <property type="component" value="Unassembled WGS sequence"/>
</dbReference>
<proteinExistence type="predicted"/>
<evidence type="ECO:0000313" key="2">
    <source>
        <dbReference type="Proteomes" id="UP000824150"/>
    </source>
</evidence>
<dbReference type="EMBL" id="JAHLFG010000051">
    <property type="protein sequence ID" value="MBU3826792.1"/>
    <property type="molecule type" value="Genomic_DNA"/>
</dbReference>
<comment type="caution">
    <text evidence="1">The sequence shown here is derived from an EMBL/GenBank/DDBJ whole genome shotgun (WGS) entry which is preliminary data.</text>
</comment>
<dbReference type="AlphaFoldDB" id="A0A9E2KNW1"/>
<sequence>MMSEQIPTLPPLYFATSGKYTYARTYHNVWVPKKNGSGKIAVKENSDLLGATNKSLPDF</sequence>
<gene>
    <name evidence="1" type="ORF">IAA31_04810</name>
</gene>